<dbReference type="Pfam" id="PF02613">
    <property type="entry name" value="Nitrate_red_del"/>
    <property type="match status" value="1"/>
</dbReference>
<dbReference type="RefSeq" id="WP_002710581.1">
    <property type="nucleotide sequence ID" value="NZ_JH651384.1"/>
</dbReference>
<dbReference type="AlphaFoldDB" id="A0A656HKA1"/>
<protein>
    <submittedName>
        <fullName evidence="2">Anaerobic dehydrogenase-like component</fullName>
    </submittedName>
</protein>
<dbReference type="OrthoDB" id="7849731at2"/>
<dbReference type="Gene3D" id="1.10.3480.10">
    <property type="entry name" value="TorD-like"/>
    <property type="match status" value="1"/>
</dbReference>
<dbReference type="PANTHER" id="PTHR34227:SF1">
    <property type="entry name" value="DIMETHYL SULFOXIDE REDUCTASE CHAPERONE-RELATED"/>
    <property type="match status" value="1"/>
</dbReference>
<dbReference type="Proteomes" id="UP000005317">
    <property type="component" value="Unassembled WGS sequence"/>
</dbReference>
<evidence type="ECO:0000256" key="1">
    <source>
        <dbReference type="ARBA" id="ARBA00023186"/>
    </source>
</evidence>
<name>A0A656HKA1_THINJ</name>
<evidence type="ECO:0000313" key="2">
    <source>
        <dbReference type="EMBL" id="EIJ36713.1"/>
    </source>
</evidence>
<dbReference type="InterPro" id="IPR050289">
    <property type="entry name" value="TorD/DmsD_chaperones"/>
</dbReference>
<evidence type="ECO:0000313" key="3">
    <source>
        <dbReference type="Proteomes" id="UP000005317"/>
    </source>
</evidence>
<sequence length="255" mass="29013">MAEDTNLIQAFCQGASEDLRLLADLHASELTSEQMHGLQSLRFPEPLLLDIPDQDFQLAVHVLQTTVQEWPQEPPASMVNALATDFASIYLNGSLHAHPSESVWLDDEELTCQQPMFEVREYYQRHGLAAPNWRIMADDHLVNELLFVAHLLEQASHSPAQQPLLQETTRFMDEHLLRWLLPFGRRVAQRCATPFYASLALLTALYAEHIRDLLADILEVPRESHETIEARLKAQRISATTPQPMQYFPGAAPSW</sequence>
<dbReference type="SUPFAM" id="SSF89155">
    <property type="entry name" value="TorD-like"/>
    <property type="match status" value="1"/>
</dbReference>
<keyword evidence="3" id="KW-1185">Reference proteome</keyword>
<dbReference type="PANTHER" id="PTHR34227">
    <property type="entry name" value="CHAPERONE PROTEIN YCDY"/>
    <property type="match status" value="1"/>
</dbReference>
<keyword evidence="1" id="KW-0143">Chaperone</keyword>
<organism evidence="2 3">
    <name type="scientific">Thiothrix nivea (strain ATCC 35100 / DSM 5205 / JP2)</name>
    <dbReference type="NCBI Taxonomy" id="870187"/>
    <lineage>
        <taxon>Bacteria</taxon>
        <taxon>Pseudomonadati</taxon>
        <taxon>Pseudomonadota</taxon>
        <taxon>Gammaproteobacteria</taxon>
        <taxon>Thiotrichales</taxon>
        <taxon>Thiotrichaceae</taxon>
        <taxon>Thiothrix</taxon>
    </lineage>
</organism>
<gene>
    <name evidence="2" type="ORF">Thini_4226</name>
</gene>
<dbReference type="EMBL" id="JH651384">
    <property type="protein sequence ID" value="EIJ36713.1"/>
    <property type="molecule type" value="Genomic_DNA"/>
</dbReference>
<proteinExistence type="predicted"/>
<dbReference type="InterPro" id="IPR020945">
    <property type="entry name" value="DMSO/NO3_reduct_chaperone"/>
</dbReference>
<reference evidence="3" key="1">
    <citation type="journal article" date="2011" name="Stand. Genomic Sci.">
        <title>Genome sequence of the filamentous, gliding Thiothrix nivea neotype strain (JP2(T)).</title>
        <authorList>
            <person name="Lapidus A."/>
            <person name="Nolan M."/>
            <person name="Lucas S."/>
            <person name="Glavina Del Rio T."/>
            <person name="Tice H."/>
            <person name="Cheng J.F."/>
            <person name="Tapia R."/>
            <person name="Han C."/>
            <person name="Goodwin L."/>
            <person name="Pitluck S."/>
            <person name="Liolios K."/>
            <person name="Pagani I."/>
            <person name="Ivanova N."/>
            <person name="Huntemann M."/>
            <person name="Mavromatis K."/>
            <person name="Mikhailova N."/>
            <person name="Pati A."/>
            <person name="Chen A."/>
            <person name="Palaniappan K."/>
            <person name="Land M."/>
            <person name="Brambilla E.M."/>
            <person name="Rohde M."/>
            <person name="Abt B."/>
            <person name="Verbarg S."/>
            <person name="Goker M."/>
            <person name="Bristow J."/>
            <person name="Eisen J.A."/>
            <person name="Markowitz V."/>
            <person name="Hugenholtz P."/>
            <person name="Kyrpides N.C."/>
            <person name="Klenk H.P."/>
            <person name="Woyke T."/>
        </authorList>
    </citation>
    <scope>NUCLEOTIDE SEQUENCE [LARGE SCALE GENOMIC DNA]</scope>
    <source>
        <strain evidence="3">ATCC 35100 / DSM 5205 / JP2</strain>
    </source>
</reference>
<accession>A0A656HKA1</accession>
<dbReference type="InterPro" id="IPR036411">
    <property type="entry name" value="TorD-like_sf"/>
</dbReference>